<name>L0W996_9GAMM</name>
<organism evidence="2 3">
    <name type="scientific">Alcanivorax hongdengensis A-11-3</name>
    <dbReference type="NCBI Taxonomy" id="1177179"/>
    <lineage>
        <taxon>Bacteria</taxon>
        <taxon>Pseudomonadati</taxon>
        <taxon>Pseudomonadota</taxon>
        <taxon>Gammaproteobacteria</taxon>
        <taxon>Oceanospirillales</taxon>
        <taxon>Alcanivoracaceae</taxon>
        <taxon>Alcanivorax</taxon>
    </lineage>
</organism>
<dbReference type="PATRIC" id="fig|1177179.3.peg.2591"/>
<evidence type="ECO:0000313" key="2">
    <source>
        <dbReference type="EMBL" id="EKF73554.1"/>
    </source>
</evidence>
<dbReference type="AlphaFoldDB" id="L0W996"/>
<dbReference type="EMBL" id="AMRJ01000023">
    <property type="protein sequence ID" value="EKF73554.1"/>
    <property type="molecule type" value="Genomic_DNA"/>
</dbReference>
<accession>L0W996</accession>
<dbReference type="PANTHER" id="PTHR36151:SF3">
    <property type="entry name" value="ER-BOUND OXYGENASE MPAB_MPAB'_RUBBER OXYGENASE CATALYTIC DOMAIN-CONTAINING PROTEIN"/>
    <property type="match status" value="1"/>
</dbReference>
<keyword evidence="3" id="KW-1185">Reference proteome</keyword>
<protein>
    <recommendedName>
        <fullName evidence="1">ER-bound oxygenase mpaB/mpaB'/Rubber oxygenase catalytic domain-containing protein</fullName>
    </recommendedName>
</protein>
<dbReference type="PANTHER" id="PTHR36151">
    <property type="entry name" value="BLR2777 PROTEIN"/>
    <property type="match status" value="1"/>
</dbReference>
<dbReference type="Pfam" id="PF09995">
    <property type="entry name" value="MPAB_Lcp_cat"/>
    <property type="match status" value="1"/>
</dbReference>
<evidence type="ECO:0000313" key="3">
    <source>
        <dbReference type="Proteomes" id="UP000010164"/>
    </source>
</evidence>
<proteinExistence type="predicted"/>
<dbReference type="Proteomes" id="UP000010164">
    <property type="component" value="Unassembled WGS sequence"/>
</dbReference>
<feature type="domain" description="ER-bound oxygenase mpaB/mpaB'/Rubber oxygenase catalytic" evidence="1">
    <location>
        <begin position="30"/>
        <end position="268"/>
    </location>
</feature>
<dbReference type="GO" id="GO:0016491">
    <property type="term" value="F:oxidoreductase activity"/>
    <property type="evidence" value="ECO:0007669"/>
    <property type="project" value="InterPro"/>
</dbReference>
<comment type="caution">
    <text evidence="2">The sequence shown here is derived from an EMBL/GenBank/DDBJ whole genome shotgun (WGS) entry which is preliminary data.</text>
</comment>
<sequence length="303" mass="35063">MSVSADALAADVAAASQAEPQPLGPDSCTWQDFGSWRFHLMLPQAFVMQVAHPIIDAGVGEHSVYKTDPWGRARRSTELLWPVVYARPDEAIRKGRQLRELHRSIKGVDKNGNKYFALDPEAYAWVHGTGYDATIRMHELFGHSPSAAQRAQMFYEWREMGKMLGIRDQDLPATESDYWDYFNTMIRDRLERTDVAADLLQERHYLDVPKPPGSKLPDFLWKAMLQVFGRLLRLNLYGTLPAAFREKVGITWTAKDERRFRLWCRVYRVIHRLTPRSRRYIPLARRAMEDARQNPQAYQLAGD</sequence>
<dbReference type="RefSeq" id="WP_008929777.1">
    <property type="nucleotide sequence ID" value="NZ_AMRJ01000023.1"/>
</dbReference>
<dbReference type="STRING" id="1177179.A11A3_13033"/>
<evidence type="ECO:0000259" key="1">
    <source>
        <dbReference type="Pfam" id="PF09995"/>
    </source>
</evidence>
<dbReference type="eggNOG" id="COG3662">
    <property type="taxonomic scope" value="Bacteria"/>
</dbReference>
<reference evidence="2 3" key="1">
    <citation type="journal article" date="2012" name="J. Bacteriol.">
        <title>Genome Sequence of the Alkane-Degrading Bacterium Alcanivorax hongdengensis Type Strain A-11-3.</title>
        <authorList>
            <person name="Lai Q."/>
            <person name="Shao Z."/>
        </authorList>
    </citation>
    <scope>NUCLEOTIDE SEQUENCE [LARGE SCALE GENOMIC DNA]</scope>
    <source>
        <strain evidence="2 3">A-11-3</strain>
    </source>
</reference>
<gene>
    <name evidence="2" type="ORF">A11A3_13033</name>
</gene>
<dbReference type="InterPro" id="IPR018713">
    <property type="entry name" value="MPAB/Lcp_cat_dom"/>
</dbReference>